<dbReference type="EMBL" id="JAFCMP010000521">
    <property type="protein sequence ID" value="KAG5177871.1"/>
    <property type="molecule type" value="Genomic_DNA"/>
</dbReference>
<reference evidence="2" key="1">
    <citation type="submission" date="2021-02" db="EMBL/GenBank/DDBJ databases">
        <title>First Annotated Genome of the Yellow-green Alga Tribonema minus.</title>
        <authorList>
            <person name="Mahan K.M."/>
        </authorList>
    </citation>
    <scope>NUCLEOTIDE SEQUENCE</scope>
    <source>
        <strain evidence="2">UTEX B ZZ1240</strain>
    </source>
</reference>
<dbReference type="OrthoDB" id="60033at2759"/>
<feature type="region of interest" description="Disordered" evidence="1">
    <location>
        <begin position="312"/>
        <end position="353"/>
    </location>
</feature>
<feature type="compositionally biased region" description="Basic residues" evidence="1">
    <location>
        <begin position="38"/>
        <end position="47"/>
    </location>
</feature>
<sequence>MPDRRSGAKRGASSGPSPHAFDDDSEASKTSDSTSTSKKARSSKKRFLWPDDLHQEFIAAVFDAGLRAATPSALCELLEDVQPQGATPRRVHSTLQKMSSLRFQARTADGTLHKASRTAARHGGSDERPGIPGIAPPPASTATPAAGEGGGDWGELDAATLSQLSAEGVRGGRGGSEADLMAQCVAVQNSINVVLTRAVANQKRLHALMLAKALALGLPYSQQRPEAESDGGSGAAGANSPPQRQPQAEPRAAAAAPSATAASGGAASGSASGATDAVDEAPHMLPLLTLPPPMQRSLNGMATATAAAAAAAGPPQTFAPPGSEPFTAAAAPAPPPTSAARASSTARAPSPSAQSLLLRGLEDAAALSARSAESGGRGAEALGRGVLGAGRGGLLPPRAARSAAAMDAMFPREQHDIIAPLSDPPPPPPGAARAAPPLEVLLKREMHGHMGLHRRMLLRQHSQLQLHGSAGAAAAAAATAATAVNTAPLAAMEGAGAALGGGGLGRGGGGGGGAAAARQGEEKPLSFTQLPALLLRGPPTRHNAASHRALLRTLTHATRRLFAQLLGSSAAEAHADRVAGAPAAAAAAATAAAAGSSTGAADLFISQDWRWDDDAFDEALFNFLVDDVQLPRNA</sequence>
<dbReference type="Gene3D" id="1.10.10.60">
    <property type="entry name" value="Homeodomain-like"/>
    <property type="match status" value="1"/>
</dbReference>
<accession>A0A835YLU6</accession>
<feature type="compositionally biased region" description="Basic and acidic residues" evidence="1">
    <location>
        <begin position="20"/>
        <end position="29"/>
    </location>
</feature>
<organism evidence="2 3">
    <name type="scientific">Tribonema minus</name>
    <dbReference type="NCBI Taxonomy" id="303371"/>
    <lineage>
        <taxon>Eukaryota</taxon>
        <taxon>Sar</taxon>
        <taxon>Stramenopiles</taxon>
        <taxon>Ochrophyta</taxon>
        <taxon>PX clade</taxon>
        <taxon>Xanthophyceae</taxon>
        <taxon>Tribonematales</taxon>
        <taxon>Tribonemataceae</taxon>
        <taxon>Tribonema</taxon>
    </lineage>
</organism>
<feature type="region of interest" description="Disordered" evidence="1">
    <location>
        <begin position="1"/>
        <end position="47"/>
    </location>
</feature>
<gene>
    <name evidence="2" type="ORF">JKP88DRAFT_248602</name>
</gene>
<dbReference type="Proteomes" id="UP000664859">
    <property type="component" value="Unassembled WGS sequence"/>
</dbReference>
<evidence type="ECO:0000313" key="3">
    <source>
        <dbReference type="Proteomes" id="UP000664859"/>
    </source>
</evidence>
<comment type="caution">
    <text evidence="2">The sequence shown here is derived from an EMBL/GenBank/DDBJ whole genome shotgun (WGS) entry which is preliminary data.</text>
</comment>
<feature type="region of interest" description="Disordered" evidence="1">
    <location>
        <begin position="112"/>
        <end position="155"/>
    </location>
</feature>
<evidence type="ECO:0000256" key="1">
    <source>
        <dbReference type="SAM" id="MobiDB-lite"/>
    </source>
</evidence>
<protein>
    <submittedName>
        <fullName evidence="2">Uncharacterized protein</fullName>
    </submittedName>
</protein>
<feature type="region of interest" description="Disordered" evidence="1">
    <location>
        <begin position="222"/>
        <end position="276"/>
    </location>
</feature>
<keyword evidence="3" id="KW-1185">Reference proteome</keyword>
<proteinExistence type="predicted"/>
<name>A0A835YLU6_9STRA</name>
<dbReference type="AlphaFoldDB" id="A0A835YLU6"/>
<evidence type="ECO:0000313" key="2">
    <source>
        <dbReference type="EMBL" id="KAG5177871.1"/>
    </source>
</evidence>
<feature type="compositionally biased region" description="Low complexity" evidence="1">
    <location>
        <begin position="252"/>
        <end position="274"/>
    </location>
</feature>
<feature type="compositionally biased region" description="Low complexity" evidence="1">
    <location>
        <begin position="338"/>
        <end position="353"/>
    </location>
</feature>